<dbReference type="AlphaFoldDB" id="A0A816VXE1"/>
<protein>
    <submittedName>
        <fullName evidence="1">Uncharacterized protein</fullName>
    </submittedName>
</protein>
<dbReference type="EMBL" id="CAJNRF010010233">
    <property type="protein sequence ID" value="CAF2118712.1"/>
    <property type="molecule type" value="Genomic_DNA"/>
</dbReference>
<evidence type="ECO:0000313" key="2">
    <source>
        <dbReference type="EMBL" id="CAF3893120.1"/>
    </source>
</evidence>
<proteinExistence type="predicted"/>
<dbReference type="EMBL" id="CAJOBG010001089">
    <property type="protein sequence ID" value="CAF3893120.1"/>
    <property type="molecule type" value="Genomic_DNA"/>
</dbReference>
<accession>A0A816VXE1</accession>
<gene>
    <name evidence="2" type="ORF">OVN521_LOCUS9093</name>
    <name evidence="1" type="ORF">WKI299_LOCUS23932</name>
</gene>
<dbReference type="Proteomes" id="UP000663866">
    <property type="component" value="Unassembled WGS sequence"/>
</dbReference>
<evidence type="ECO:0000313" key="3">
    <source>
        <dbReference type="Proteomes" id="UP000663856"/>
    </source>
</evidence>
<keyword evidence="4" id="KW-1185">Reference proteome</keyword>
<evidence type="ECO:0000313" key="4">
    <source>
        <dbReference type="Proteomes" id="UP000663866"/>
    </source>
</evidence>
<evidence type="ECO:0000313" key="1">
    <source>
        <dbReference type="EMBL" id="CAF2118712.1"/>
    </source>
</evidence>
<name>A0A816VXE1_9BILA</name>
<sequence length="200" mass="22569">MKRAKREDGIEKPVDKMMNSQDTALNEVLIIDNSVESQHTYKSYSSEIKKAKNLCTTEEAPSVNEADQDPATLNNRLLAIGGVTGIKDELEPVIGYAAEPLLPLAKACSPLESIIFDLLHYVKMALDETPDEPPDDLTIDETAAIRLYTIEWEKPHRSLYSMLNYALNTTSREELRPYFRYMKLCITTLVKISFVPLTTV</sequence>
<dbReference type="Proteomes" id="UP000663856">
    <property type="component" value="Unassembled WGS sequence"/>
</dbReference>
<organism evidence="1 3">
    <name type="scientific">Rotaria magnacalcarata</name>
    <dbReference type="NCBI Taxonomy" id="392030"/>
    <lineage>
        <taxon>Eukaryota</taxon>
        <taxon>Metazoa</taxon>
        <taxon>Spiralia</taxon>
        <taxon>Gnathifera</taxon>
        <taxon>Rotifera</taxon>
        <taxon>Eurotatoria</taxon>
        <taxon>Bdelloidea</taxon>
        <taxon>Philodinida</taxon>
        <taxon>Philodinidae</taxon>
        <taxon>Rotaria</taxon>
    </lineage>
</organism>
<comment type="caution">
    <text evidence="1">The sequence shown here is derived from an EMBL/GenBank/DDBJ whole genome shotgun (WGS) entry which is preliminary data.</text>
</comment>
<reference evidence="1" key="1">
    <citation type="submission" date="2021-02" db="EMBL/GenBank/DDBJ databases">
        <authorList>
            <person name="Nowell W R."/>
        </authorList>
    </citation>
    <scope>NUCLEOTIDE SEQUENCE</scope>
</reference>